<keyword evidence="2" id="KW-0460">Magnesium</keyword>
<dbReference type="RefSeq" id="WP_042519641.1">
    <property type="nucleotide sequence ID" value="NZ_JXQK01000065.1"/>
</dbReference>
<dbReference type="InterPro" id="IPR013342">
    <property type="entry name" value="Mandelate_racemase_C"/>
</dbReference>
<dbReference type="Proteomes" id="UP000032046">
    <property type="component" value="Unassembled WGS sequence"/>
</dbReference>
<gene>
    <name evidence="5" type="ORF">ST44_09340</name>
</gene>
<evidence type="ECO:0000313" key="5">
    <source>
        <dbReference type="EMBL" id="KIP61583.1"/>
    </source>
</evidence>
<evidence type="ECO:0000256" key="3">
    <source>
        <dbReference type="ARBA" id="ARBA00023239"/>
    </source>
</evidence>
<evidence type="ECO:0000259" key="4">
    <source>
        <dbReference type="SMART" id="SM00922"/>
    </source>
</evidence>
<dbReference type="SFLD" id="SFLDS00001">
    <property type="entry name" value="Enolase"/>
    <property type="match status" value="1"/>
</dbReference>
<dbReference type="STRING" id="1602171.ST44_09340"/>
<evidence type="ECO:0000256" key="1">
    <source>
        <dbReference type="ARBA" id="ARBA00022723"/>
    </source>
</evidence>
<dbReference type="SUPFAM" id="SSF51604">
    <property type="entry name" value="Enolase C-terminal domain-like"/>
    <property type="match status" value="1"/>
</dbReference>
<dbReference type="GO" id="GO:0009063">
    <property type="term" value="P:amino acid catabolic process"/>
    <property type="evidence" value="ECO:0007669"/>
    <property type="project" value="InterPro"/>
</dbReference>
<dbReference type="InterPro" id="IPR029065">
    <property type="entry name" value="Enolase_C-like"/>
</dbReference>
<dbReference type="PANTHER" id="PTHR48073:SF2">
    <property type="entry name" value="O-SUCCINYLBENZOATE SYNTHASE"/>
    <property type="match status" value="1"/>
</dbReference>
<dbReference type="Pfam" id="PF13378">
    <property type="entry name" value="MR_MLE_C"/>
    <property type="match status" value="1"/>
</dbReference>
<sequence>MYKISIEKKRLHFKQPAGTSRGIYTTRDIWLIKLASDKIPGRLGIGECAPLPDLSCDASDDFDERLLELCSIFKQNGRIDYSLMRPYPSALFGLETALLNLENGDKLFDTPFSRGEIGIPINGLVWMGSFDEMNKRIEDKLSEGFRCVKLKIGAIDFDSEMTLIKSIRKRYSKSAIELRVDANGGFTAGDAMSRLEELSKYDIHSIEQPIRQKQWHEMSYLCANTPVPIALDEELIGVNIPKMKDDLLDFIKPQYIVLKPTLHGGMKGTREWIEKSRERNVGSWITSALESSVGLSAIAQLTSDIYGNDITMAQGLGTGALFADNLPSQTEIRGDKLWMTGKK</sequence>
<accession>A0A0D0I4C1</accession>
<keyword evidence="3" id="KW-0456">Lyase</keyword>
<dbReference type="PROSITE" id="PS00909">
    <property type="entry name" value="MR_MLE_2"/>
    <property type="match status" value="1"/>
</dbReference>
<evidence type="ECO:0000256" key="2">
    <source>
        <dbReference type="ARBA" id="ARBA00022842"/>
    </source>
</evidence>
<dbReference type="PANTHER" id="PTHR48073">
    <property type="entry name" value="O-SUCCINYLBENZOATE SYNTHASE-RELATED"/>
    <property type="match status" value="1"/>
</dbReference>
<dbReference type="SMART" id="SM00922">
    <property type="entry name" value="MR_MLE"/>
    <property type="match status" value="1"/>
</dbReference>
<dbReference type="EMBL" id="JXQK01000065">
    <property type="protein sequence ID" value="KIP61583.1"/>
    <property type="molecule type" value="Genomic_DNA"/>
</dbReference>
<dbReference type="GO" id="GO:0016829">
    <property type="term" value="F:lyase activity"/>
    <property type="evidence" value="ECO:0007669"/>
    <property type="project" value="UniProtKB-KW"/>
</dbReference>
<dbReference type="InterPro" id="IPR041338">
    <property type="entry name" value="OSBS_N"/>
</dbReference>
<dbReference type="SFLD" id="SFLDF00009">
    <property type="entry name" value="o-succinylbenzoate_synthase"/>
    <property type="match status" value="1"/>
</dbReference>
<name>A0A0D0I4C1_9BACT</name>
<keyword evidence="6" id="KW-1185">Reference proteome</keyword>
<dbReference type="GO" id="GO:0046872">
    <property type="term" value="F:metal ion binding"/>
    <property type="evidence" value="ECO:0007669"/>
    <property type="project" value="UniProtKB-KW"/>
</dbReference>
<dbReference type="CDD" id="cd03320">
    <property type="entry name" value="OSBS"/>
    <property type="match status" value="1"/>
</dbReference>
<organism evidence="5 6">
    <name type="scientific">Prevotella pectinovora</name>
    <dbReference type="NCBI Taxonomy" id="1602169"/>
    <lineage>
        <taxon>Bacteria</taxon>
        <taxon>Pseudomonadati</taxon>
        <taxon>Bacteroidota</taxon>
        <taxon>Bacteroidia</taxon>
        <taxon>Bacteroidales</taxon>
        <taxon>Prevotellaceae</taxon>
        <taxon>Prevotella</taxon>
    </lineage>
</organism>
<dbReference type="Gene3D" id="3.20.20.120">
    <property type="entry name" value="Enolase-like C-terminal domain"/>
    <property type="match status" value="1"/>
</dbReference>
<dbReference type="Gene3D" id="3.30.390.10">
    <property type="entry name" value="Enolase-like, N-terminal domain"/>
    <property type="match status" value="1"/>
</dbReference>
<dbReference type="Pfam" id="PF21508">
    <property type="entry name" value="MenC_N"/>
    <property type="match status" value="1"/>
</dbReference>
<dbReference type="InterPro" id="IPR029017">
    <property type="entry name" value="Enolase-like_N"/>
</dbReference>
<comment type="caution">
    <text evidence="5">The sequence shown here is derived from an EMBL/GenBank/DDBJ whole genome shotgun (WGS) entry which is preliminary data.</text>
</comment>
<dbReference type="SFLD" id="SFLDG00180">
    <property type="entry name" value="muconate_cycloisomerase"/>
    <property type="match status" value="1"/>
</dbReference>
<dbReference type="GO" id="GO:0016854">
    <property type="term" value="F:racemase and epimerase activity"/>
    <property type="evidence" value="ECO:0007669"/>
    <property type="project" value="UniProtKB-ARBA"/>
</dbReference>
<dbReference type="InterPro" id="IPR018110">
    <property type="entry name" value="Mandel_Rmase/mucon_lact_enz_CS"/>
</dbReference>
<protein>
    <submittedName>
        <fullName evidence="5">Mandelate racemase</fullName>
    </submittedName>
</protein>
<proteinExistence type="predicted"/>
<keyword evidence="1" id="KW-0479">Metal-binding</keyword>
<dbReference type="AlphaFoldDB" id="A0A0D0I4C1"/>
<feature type="domain" description="Mandelate racemase/muconate lactonizing enzyme C-terminal" evidence="4">
    <location>
        <begin position="130"/>
        <end position="228"/>
    </location>
</feature>
<evidence type="ECO:0000313" key="6">
    <source>
        <dbReference type="Proteomes" id="UP000032046"/>
    </source>
</evidence>
<dbReference type="InterPro" id="IPR036849">
    <property type="entry name" value="Enolase-like_C_sf"/>
</dbReference>
<dbReference type="SUPFAM" id="SSF54826">
    <property type="entry name" value="Enolase N-terminal domain-like"/>
    <property type="match status" value="1"/>
</dbReference>
<reference evidence="5 6" key="1">
    <citation type="submission" date="2015-01" db="EMBL/GenBank/DDBJ databases">
        <title>Comparative genomics of non-oral Prevotella species.</title>
        <authorList>
            <person name="Accetto T."/>
            <person name="Nograsek B."/>
            <person name="Avgustin G."/>
        </authorList>
    </citation>
    <scope>NUCLEOTIDE SEQUENCE [LARGE SCALE GENOMIC DNA]</scope>
    <source>
        <strain evidence="5 6">P5-119</strain>
    </source>
</reference>